<reference evidence="4" key="2">
    <citation type="submission" date="2020-11" db="EMBL/GenBank/DDBJ databases">
        <authorList>
            <person name="Cecchin M."/>
            <person name="Marcolungo L."/>
            <person name="Rossato M."/>
            <person name="Girolomoni L."/>
            <person name="Cosentino E."/>
            <person name="Cuine S."/>
            <person name="Li-Beisson Y."/>
            <person name="Delledonne M."/>
            <person name="Ballottari M."/>
        </authorList>
    </citation>
    <scope>NUCLEOTIDE SEQUENCE</scope>
    <source>
        <strain evidence="4">211/11P</strain>
        <tissue evidence="4">Whole cell</tissue>
    </source>
</reference>
<proteinExistence type="inferred from homology"/>
<comment type="similarity">
    <text evidence="1 2">Belongs to the endosulfine family.</text>
</comment>
<keyword evidence="5" id="KW-1185">Reference proteome</keyword>
<feature type="region of interest" description="Disordered" evidence="3">
    <location>
        <begin position="1"/>
        <end position="20"/>
    </location>
</feature>
<dbReference type="OrthoDB" id="509249at2759"/>
<dbReference type="InterPro" id="IPR006760">
    <property type="entry name" value="Endosulphine"/>
</dbReference>
<evidence type="ECO:0000256" key="3">
    <source>
        <dbReference type="SAM" id="MobiDB-lite"/>
    </source>
</evidence>
<dbReference type="EMBL" id="SIDB01000001">
    <property type="protein sequence ID" value="KAI3438060.1"/>
    <property type="molecule type" value="Genomic_DNA"/>
</dbReference>
<evidence type="ECO:0008006" key="6">
    <source>
        <dbReference type="Google" id="ProtNLM"/>
    </source>
</evidence>
<dbReference type="AlphaFoldDB" id="A0A9D4TYH6"/>
<evidence type="ECO:0000313" key="4">
    <source>
        <dbReference type="EMBL" id="KAI3438060.1"/>
    </source>
</evidence>
<name>A0A9D4TYH6_CHLVU</name>
<dbReference type="PANTHER" id="PTHR10358">
    <property type="entry name" value="ENDOSULFINE"/>
    <property type="match status" value="1"/>
</dbReference>
<organism evidence="4 5">
    <name type="scientific">Chlorella vulgaris</name>
    <name type="common">Green alga</name>
    <dbReference type="NCBI Taxonomy" id="3077"/>
    <lineage>
        <taxon>Eukaryota</taxon>
        <taxon>Viridiplantae</taxon>
        <taxon>Chlorophyta</taxon>
        <taxon>core chlorophytes</taxon>
        <taxon>Trebouxiophyceae</taxon>
        <taxon>Chlorellales</taxon>
        <taxon>Chlorellaceae</taxon>
        <taxon>Chlorella clade</taxon>
        <taxon>Chlorella</taxon>
    </lineage>
</organism>
<evidence type="ECO:0000256" key="2">
    <source>
        <dbReference type="RuleBase" id="RU363120"/>
    </source>
</evidence>
<evidence type="ECO:0000256" key="1">
    <source>
        <dbReference type="ARBA" id="ARBA00010520"/>
    </source>
</evidence>
<gene>
    <name evidence="4" type="ORF">D9Q98_000503</name>
</gene>
<dbReference type="GO" id="GO:0004864">
    <property type="term" value="F:protein phosphatase inhibitor activity"/>
    <property type="evidence" value="ECO:0007669"/>
    <property type="project" value="TreeGrafter"/>
</dbReference>
<accession>A0A9D4TYH6</accession>
<reference evidence="4" key="1">
    <citation type="journal article" date="2019" name="Plant J.">
        <title>Chlorella vulgaris genome assembly and annotation reveals the molecular basis for metabolic acclimation to high light conditions.</title>
        <authorList>
            <person name="Cecchin M."/>
            <person name="Marcolungo L."/>
            <person name="Rossato M."/>
            <person name="Girolomoni L."/>
            <person name="Cosentino E."/>
            <person name="Cuine S."/>
            <person name="Li-Beisson Y."/>
            <person name="Delledonne M."/>
            <person name="Ballottari M."/>
        </authorList>
    </citation>
    <scope>NUCLEOTIDE SEQUENCE</scope>
    <source>
        <strain evidence="4">211/11P</strain>
    </source>
</reference>
<dbReference type="PANTHER" id="PTHR10358:SF6">
    <property type="entry name" value="ENDOSULFINE, ISOFORM A"/>
    <property type="match status" value="1"/>
</dbReference>
<dbReference type="Pfam" id="PF04667">
    <property type="entry name" value="Endosulfine"/>
    <property type="match status" value="1"/>
</dbReference>
<comment type="caution">
    <text evidence="4">The sequence shown here is derived from an EMBL/GenBank/DDBJ whole genome shotgun (WGS) entry which is preliminary data.</text>
</comment>
<dbReference type="GO" id="GO:0005737">
    <property type="term" value="C:cytoplasm"/>
    <property type="evidence" value="ECO:0007669"/>
    <property type="project" value="TreeGrafter"/>
</dbReference>
<sequence>MSAPAPLGSNTPATEPSEAEQEALLRAKYGGMLKKKPLLPMDRKHFDSADWQLAKQGVPTPQPQLQPKLNPSAPPARRSSQLGDGL</sequence>
<evidence type="ECO:0000313" key="5">
    <source>
        <dbReference type="Proteomes" id="UP001055712"/>
    </source>
</evidence>
<protein>
    <recommendedName>
        <fullName evidence="6">Negatively light-regulated protein</fullName>
    </recommendedName>
</protein>
<feature type="region of interest" description="Disordered" evidence="3">
    <location>
        <begin position="57"/>
        <end position="86"/>
    </location>
</feature>
<dbReference type="Proteomes" id="UP001055712">
    <property type="component" value="Unassembled WGS sequence"/>
</dbReference>